<evidence type="ECO:0000313" key="3">
    <source>
        <dbReference type="Proteomes" id="UP000480178"/>
    </source>
</evidence>
<keyword evidence="3" id="KW-1185">Reference proteome</keyword>
<sequence>MVHGSSRITSALNEQGIQVSPPPVARLMKKSTIKSIIRRKYRVQTTDSEHL</sequence>
<gene>
    <name evidence="2" type="ORF">GXP67_12635</name>
</gene>
<dbReference type="Pfam" id="PF13276">
    <property type="entry name" value="HTH_21"/>
    <property type="match status" value="1"/>
</dbReference>
<accession>A0A6C0GUU9</accession>
<protein>
    <submittedName>
        <fullName evidence="2">Transposase</fullName>
    </submittedName>
</protein>
<dbReference type="AlphaFoldDB" id="A0A6C0GUU9"/>
<feature type="domain" description="HTH-like" evidence="1">
    <location>
        <begin position="4"/>
        <end position="41"/>
    </location>
</feature>
<dbReference type="KEGG" id="rhoz:GXP67_12635"/>
<name>A0A6C0GUU9_9BACT</name>
<organism evidence="2 3">
    <name type="scientific">Rhodocytophaga rosea</name>
    <dbReference type="NCBI Taxonomy" id="2704465"/>
    <lineage>
        <taxon>Bacteria</taxon>
        <taxon>Pseudomonadati</taxon>
        <taxon>Bacteroidota</taxon>
        <taxon>Cytophagia</taxon>
        <taxon>Cytophagales</taxon>
        <taxon>Rhodocytophagaceae</taxon>
        <taxon>Rhodocytophaga</taxon>
    </lineage>
</organism>
<dbReference type="Proteomes" id="UP000480178">
    <property type="component" value="Chromosome"/>
</dbReference>
<reference evidence="2 3" key="1">
    <citation type="submission" date="2020-01" db="EMBL/GenBank/DDBJ databases">
        <authorList>
            <person name="Kim M.K."/>
        </authorList>
    </citation>
    <scope>NUCLEOTIDE SEQUENCE [LARGE SCALE GENOMIC DNA]</scope>
    <source>
        <strain evidence="2 3">172606-1</strain>
    </source>
</reference>
<proteinExistence type="predicted"/>
<dbReference type="RefSeq" id="WP_162447903.1">
    <property type="nucleotide sequence ID" value="NZ_CP048222.1"/>
</dbReference>
<dbReference type="InterPro" id="IPR025948">
    <property type="entry name" value="HTH-like_dom"/>
</dbReference>
<evidence type="ECO:0000313" key="2">
    <source>
        <dbReference type="EMBL" id="QHT72001.1"/>
    </source>
</evidence>
<evidence type="ECO:0000259" key="1">
    <source>
        <dbReference type="Pfam" id="PF13276"/>
    </source>
</evidence>
<dbReference type="EMBL" id="CP048222">
    <property type="protein sequence ID" value="QHT72001.1"/>
    <property type="molecule type" value="Genomic_DNA"/>
</dbReference>